<dbReference type="InterPro" id="IPR050266">
    <property type="entry name" value="AB_hydrolase_sf"/>
</dbReference>
<dbReference type="PRINTS" id="PR00111">
    <property type="entry name" value="ABHYDROLASE"/>
</dbReference>
<keyword evidence="3" id="KW-1185">Reference proteome</keyword>
<proteinExistence type="predicted"/>
<dbReference type="GO" id="GO:0016020">
    <property type="term" value="C:membrane"/>
    <property type="evidence" value="ECO:0007669"/>
    <property type="project" value="TreeGrafter"/>
</dbReference>
<protein>
    <submittedName>
        <fullName evidence="2">Pimeloyl-ACP methyl ester carboxylesterase</fullName>
    </submittedName>
</protein>
<evidence type="ECO:0000313" key="3">
    <source>
        <dbReference type="Proteomes" id="UP000198833"/>
    </source>
</evidence>
<dbReference type="STRING" id="89093.SAMN04488558_11043"/>
<dbReference type="PANTHER" id="PTHR43798:SF33">
    <property type="entry name" value="HYDROLASE, PUTATIVE (AFU_ORTHOLOGUE AFUA_2G14860)-RELATED"/>
    <property type="match status" value="1"/>
</dbReference>
<accession>A0A1H9FVS8</accession>
<feature type="domain" description="AB hydrolase-1" evidence="1">
    <location>
        <begin position="27"/>
        <end position="284"/>
    </location>
</feature>
<dbReference type="AlphaFoldDB" id="A0A1H9FVS8"/>
<dbReference type="Gene3D" id="3.40.50.1820">
    <property type="entry name" value="alpha/beta hydrolase"/>
    <property type="match status" value="1"/>
</dbReference>
<dbReference type="InterPro" id="IPR000073">
    <property type="entry name" value="AB_hydrolase_1"/>
</dbReference>
<dbReference type="Proteomes" id="UP000198833">
    <property type="component" value="Unassembled WGS sequence"/>
</dbReference>
<organism evidence="2 3">
    <name type="scientific">Ignavigranum ruoffiae</name>
    <dbReference type="NCBI Taxonomy" id="89093"/>
    <lineage>
        <taxon>Bacteria</taxon>
        <taxon>Bacillati</taxon>
        <taxon>Bacillota</taxon>
        <taxon>Bacilli</taxon>
        <taxon>Lactobacillales</taxon>
        <taxon>Aerococcaceae</taxon>
        <taxon>Ignavigranum</taxon>
    </lineage>
</organism>
<evidence type="ECO:0000313" key="2">
    <source>
        <dbReference type="EMBL" id="SEQ42031.1"/>
    </source>
</evidence>
<reference evidence="2 3" key="1">
    <citation type="submission" date="2016-10" db="EMBL/GenBank/DDBJ databases">
        <authorList>
            <person name="de Groot N.N."/>
        </authorList>
    </citation>
    <scope>NUCLEOTIDE SEQUENCE [LARGE SCALE GENOMIC DNA]</scope>
    <source>
        <strain evidence="2 3">DSM 15695</strain>
    </source>
</reference>
<dbReference type="EMBL" id="FOEN01000010">
    <property type="protein sequence ID" value="SEQ42031.1"/>
    <property type="molecule type" value="Genomic_DNA"/>
</dbReference>
<dbReference type="PANTHER" id="PTHR43798">
    <property type="entry name" value="MONOACYLGLYCEROL LIPASE"/>
    <property type="match status" value="1"/>
</dbReference>
<name>A0A1H9FVS8_9LACT</name>
<gene>
    <name evidence="2" type="ORF">SAMN04488558_11043</name>
</gene>
<sequence>MKLHPLNFVDLPNQERIAYRKAGHKGPSMLLIHGNMSSSVHFHSTMEALKEDYQVYAVDLRGFGKSSYRRPTRSLKDLSDDLVQWMDQLDIQTATVLGWSMGGGVAMELAASIPHRIDQLFLVASVGIQGFKTCSNKLLSSVKIPARSALSFNQRRFQKWNPLLQKMESAIKHHDQKLLTKLLETLYHTYQLSSSEMQLYLEAIYEQRNYSDIYYDLLEFNMTDQSNGYHPGSNRYQLIQAPTVILHGRYDKIVDLADGQQTKAYLGDKAKLFLLETGHAIIADDFISFLTILRNEHPIPQK</sequence>
<dbReference type="SUPFAM" id="SSF53474">
    <property type="entry name" value="alpha/beta-Hydrolases"/>
    <property type="match status" value="1"/>
</dbReference>
<dbReference type="InterPro" id="IPR029058">
    <property type="entry name" value="AB_hydrolase_fold"/>
</dbReference>
<dbReference type="OrthoDB" id="252464at2"/>
<dbReference type="RefSeq" id="WP_159428900.1">
    <property type="nucleotide sequence ID" value="NZ_CP149446.1"/>
</dbReference>
<evidence type="ECO:0000259" key="1">
    <source>
        <dbReference type="Pfam" id="PF00561"/>
    </source>
</evidence>
<dbReference type="Pfam" id="PF00561">
    <property type="entry name" value="Abhydrolase_1"/>
    <property type="match status" value="1"/>
</dbReference>